<name>A0ABW5RDT9_9BACL</name>
<keyword evidence="1" id="KW-0472">Membrane</keyword>
<evidence type="ECO:0000313" key="2">
    <source>
        <dbReference type="EMBL" id="MFD2672759.1"/>
    </source>
</evidence>
<feature type="transmembrane region" description="Helical" evidence="1">
    <location>
        <begin position="6"/>
        <end position="26"/>
    </location>
</feature>
<dbReference type="EMBL" id="JBHUMM010000043">
    <property type="protein sequence ID" value="MFD2672759.1"/>
    <property type="molecule type" value="Genomic_DNA"/>
</dbReference>
<protein>
    <submittedName>
        <fullName evidence="2">Stage III sporulation protein SpoIIIAB</fullName>
    </submittedName>
</protein>
<keyword evidence="3" id="KW-1185">Reference proteome</keyword>
<evidence type="ECO:0000313" key="3">
    <source>
        <dbReference type="Proteomes" id="UP001597497"/>
    </source>
</evidence>
<organism evidence="2 3">
    <name type="scientific">Marinicrinis sediminis</name>
    <dbReference type="NCBI Taxonomy" id="1652465"/>
    <lineage>
        <taxon>Bacteria</taxon>
        <taxon>Bacillati</taxon>
        <taxon>Bacillota</taxon>
        <taxon>Bacilli</taxon>
        <taxon>Bacillales</taxon>
        <taxon>Paenibacillaceae</taxon>
    </lineage>
</organism>
<gene>
    <name evidence="2" type="primary">spoIIIAB</name>
    <name evidence="2" type="ORF">ACFSUC_14420</name>
</gene>
<keyword evidence="1" id="KW-1133">Transmembrane helix</keyword>
<dbReference type="Proteomes" id="UP001597497">
    <property type="component" value="Unassembled WGS sequence"/>
</dbReference>
<sequence>MLHILGSLLILGACTMAGFYQAAIIAKRPRQIRELMLHIQRLETEINYGMTPMPEAIQRIVQTSKPPVGDIFKAISDSLSSPDCPSLKTAWERGVRQVWGVTTMRLPEREAFERLGQTLGISHRADQMKYLQLAIQQLAAEEDLARAEQQKYEKMWKSLGVLTGILLVILFV</sequence>
<dbReference type="InterPro" id="IPR014198">
    <property type="entry name" value="Spore_III_AB"/>
</dbReference>
<comment type="caution">
    <text evidence="2">The sequence shown here is derived from an EMBL/GenBank/DDBJ whole genome shotgun (WGS) entry which is preliminary data.</text>
</comment>
<evidence type="ECO:0000256" key="1">
    <source>
        <dbReference type="SAM" id="Phobius"/>
    </source>
</evidence>
<keyword evidence="1" id="KW-0812">Transmembrane</keyword>
<accession>A0ABW5RDT9</accession>
<dbReference type="Pfam" id="PF09548">
    <property type="entry name" value="Spore_III_AB"/>
    <property type="match status" value="1"/>
</dbReference>
<proteinExistence type="predicted"/>
<reference evidence="3" key="1">
    <citation type="journal article" date="2019" name="Int. J. Syst. Evol. Microbiol.">
        <title>The Global Catalogue of Microorganisms (GCM) 10K type strain sequencing project: providing services to taxonomists for standard genome sequencing and annotation.</title>
        <authorList>
            <consortium name="The Broad Institute Genomics Platform"/>
            <consortium name="The Broad Institute Genome Sequencing Center for Infectious Disease"/>
            <person name="Wu L."/>
            <person name="Ma J."/>
        </authorList>
    </citation>
    <scope>NUCLEOTIDE SEQUENCE [LARGE SCALE GENOMIC DNA]</scope>
    <source>
        <strain evidence="3">KCTC 33676</strain>
    </source>
</reference>
<dbReference type="NCBIfam" id="TIGR02833">
    <property type="entry name" value="spore_III_AB"/>
    <property type="match status" value="1"/>
</dbReference>
<dbReference type="RefSeq" id="WP_379930322.1">
    <property type="nucleotide sequence ID" value="NZ_JBHUMM010000043.1"/>
</dbReference>
<dbReference type="PIRSF" id="PIRSF021435">
    <property type="entry name" value="SpoIIIAB"/>
    <property type="match status" value="1"/>
</dbReference>